<protein>
    <recommendedName>
        <fullName evidence="3">Haemin-degrading HemS/ChuX domain-containing protein</fullName>
    </recommendedName>
</protein>
<dbReference type="Gene3D" id="3.40.1570.10">
    <property type="entry name" value="HemS/ChuS/ChuX like domains"/>
    <property type="match status" value="1"/>
</dbReference>
<gene>
    <name evidence="1" type="ORF">ACFPP9_19085</name>
</gene>
<keyword evidence="2" id="KW-1185">Reference proteome</keyword>
<proteinExistence type="predicted"/>
<dbReference type="InterPro" id="IPR053733">
    <property type="entry name" value="Heme_Transport_Util_sf"/>
</dbReference>
<evidence type="ECO:0000313" key="1">
    <source>
        <dbReference type="EMBL" id="MFC5517892.1"/>
    </source>
</evidence>
<dbReference type="SUPFAM" id="SSF144064">
    <property type="entry name" value="Heme iron utilization protein-like"/>
    <property type="match status" value="1"/>
</dbReference>
<sequence>MTDILQTVAAKALPSASEVLERLRALDRLMLITTGGGVTHERIGRLDKVTLNEGTIVCIGPDHDASITQSAIADMRIDRRRMNGDKAYPRVDFIDNSGRTIFSAVSFVGLEPFDAALEGFDIAPLDGDPFKFSLPDDEINPRDPGLTALEALAASNRPVTVTVEREAYRQNWKGVVENIVARNGFINIMVENFHFHLRAGTVAEWKQSVDDDHLTLVAVDDDGKQVGLKLCVEGTEPLIVAALAY</sequence>
<name>A0ABW0Q2J5_9HYPH</name>
<dbReference type="Proteomes" id="UP001596150">
    <property type="component" value="Unassembled WGS sequence"/>
</dbReference>
<organism evidence="1 2">
    <name type="scientific">Kaistia terrae</name>
    <dbReference type="NCBI Taxonomy" id="537017"/>
    <lineage>
        <taxon>Bacteria</taxon>
        <taxon>Pseudomonadati</taxon>
        <taxon>Pseudomonadota</taxon>
        <taxon>Alphaproteobacteria</taxon>
        <taxon>Hyphomicrobiales</taxon>
        <taxon>Kaistiaceae</taxon>
        <taxon>Kaistia</taxon>
    </lineage>
</organism>
<reference evidence="2" key="1">
    <citation type="journal article" date="2019" name="Int. J. Syst. Evol. Microbiol.">
        <title>The Global Catalogue of Microorganisms (GCM) 10K type strain sequencing project: providing services to taxonomists for standard genome sequencing and annotation.</title>
        <authorList>
            <consortium name="The Broad Institute Genomics Platform"/>
            <consortium name="The Broad Institute Genome Sequencing Center for Infectious Disease"/>
            <person name="Wu L."/>
            <person name="Ma J."/>
        </authorList>
    </citation>
    <scope>NUCLEOTIDE SEQUENCE [LARGE SCALE GENOMIC DNA]</scope>
    <source>
        <strain evidence="2">KACC 12633</strain>
    </source>
</reference>
<evidence type="ECO:0008006" key="3">
    <source>
        <dbReference type="Google" id="ProtNLM"/>
    </source>
</evidence>
<dbReference type="RefSeq" id="WP_266345278.1">
    <property type="nucleotide sequence ID" value="NZ_JAPKNH010000007.1"/>
</dbReference>
<comment type="caution">
    <text evidence="1">The sequence shown here is derived from an EMBL/GenBank/DDBJ whole genome shotgun (WGS) entry which is preliminary data.</text>
</comment>
<accession>A0ABW0Q2J5</accession>
<dbReference type="EMBL" id="JBHSML010000012">
    <property type="protein sequence ID" value="MFC5517892.1"/>
    <property type="molecule type" value="Genomic_DNA"/>
</dbReference>
<evidence type="ECO:0000313" key="2">
    <source>
        <dbReference type="Proteomes" id="UP001596150"/>
    </source>
</evidence>